<evidence type="ECO:0000256" key="6">
    <source>
        <dbReference type="PROSITE-ProRule" id="PRU00505"/>
    </source>
</evidence>
<comment type="subcellular location">
    <subcellularLocation>
        <location evidence="1">Nucleus</location>
    </subcellularLocation>
</comment>
<dbReference type="InterPro" id="IPR000818">
    <property type="entry name" value="TEA/ATTS_dom"/>
</dbReference>
<protein>
    <recommendedName>
        <fullName evidence="8">TEA domain-containing protein</fullName>
    </recommendedName>
</protein>
<evidence type="ECO:0000256" key="7">
    <source>
        <dbReference type="SAM" id="MobiDB-lite"/>
    </source>
</evidence>
<dbReference type="Pfam" id="PF01285">
    <property type="entry name" value="TEA"/>
    <property type="match status" value="1"/>
</dbReference>
<evidence type="ECO:0000313" key="10">
    <source>
        <dbReference type="Proteomes" id="UP000800093"/>
    </source>
</evidence>
<feature type="region of interest" description="Disordered" evidence="7">
    <location>
        <begin position="65"/>
        <end position="86"/>
    </location>
</feature>
<comment type="similarity">
    <text evidence="2">Belongs to the TEC1 family.</text>
</comment>
<gene>
    <name evidence="9" type="ORF">CC78DRAFT_19529</name>
</gene>
<feature type="DNA-binding region" description="TEA" evidence="6">
    <location>
        <begin position="1"/>
        <end position="50"/>
    </location>
</feature>
<evidence type="ECO:0000256" key="3">
    <source>
        <dbReference type="ARBA" id="ARBA00023015"/>
    </source>
</evidence>
<dbReference type="InterPro" id="IPR038096">
    <property type="entry name" value="TEA/ATTS_sf"/>
</dbReference>
<keyword evidence="4" id="KW-0804">Transcription</keyword>
<name>A0A9P4KFP4_9PLEO</name>
<sequence>MDRKTEMLGGKLRRRNELIAYSIKDETGTQRTRKQVSSHIQVLKNMLSDQPQIMVYLSKEDLDESKSGHASSHISHLRSSHHGSSKYDVSSQAEARLWSSYDSLPPSQSLTGMQCHEDTEQTPIYTFTDFAMWVSDSHRTPIHFLSQLGDRPKLGDLNITDTTSWSKQYPEFNFHRTEDWYDRAVLVCDASLKIMTEKQPSGAELSVHVVLKSAHDLSAYEPLQCRTRFYDSGDLVDQTLPAQLGKEKQVKKDTRSNCTYDTETGRAVIPFGSYFWVQRMHSLGMRLRNARMLEEQSARSKIEISVRDSLHYMTAVQDIYGVKRESGELHCLLTILWRFRQTRTSNEPGRMTWRVANFAPPIDQRLMDAEELDVLEVSKDLINTTINNTSAPATSIYSSLPLEFTGQPFAQNPPQLDFEGLSTMGFEDFSNPNSATAPSMATDYSQPYSLPSLTDSHETDLLQHHEYHDLNDVDFAGGHINICLEPAINLGAYESFSTHAPSLAPLNPISGLEQSHGFEQPQSDYDLGLGDTMTNCYSTKHSWQYSDLLSQFERAAEQTHDLPDHSTVGEDIAGHGVLHDGQLGQGLWKLQTGFDDDAGVGTDHRPKDGRLSQDHGYAILEMAERSHRAREGRAY</sequence>
<dbReference type="InterPro" id="IPR050937">
    <property type="entry name" value="TEC1_TEAD_TF"/>
</dbReference>
<organism evidence="9 10">
    <name type="scientific">Lojkania enalia</name>
    <dbReference type="NCBI Taxonomy" id="147567"/>
    <lineage>
        <taxon>Eukaryota</taxon>
        <taxon>Fungi</taxon>
        <taxon>Dikarya</taxon>
        <taxon>Ascomycota</taxon>
        <taxon>Pezizomycotina</taxon>
        <taxon>Dothideomycetes</taxon>
        <taxon>Pleosporomycetidae</taxon>
        <taxon>Pleosporales</taxon>
        <taxon>Pleosporales incertae sedis</taxon>
        <taxon>Lojkania</taxon>
    </lineage>
</organism>
<keyword evidence="5" id="KW-0539">Nucleus</keyword>
<evidence type="ECO:0000256" key="1">
    <source>
        <dbReference type="ARBA" id="ARBA00004123"/>
    </source>
</evidence>
<dbReference type="PANTHER" id="PTHR11834:SF0">
    <property type="entry name" value="PROTEIN SCALLOPED"/>
    <property type="match status" value="1"/>
</dbReference>
<dbReference type="PANTHER" id="PTHR11834">
    <property type="entry name" value="TRANSCRIPTIONAL ENHANCER FACTOR TEF RELATED"/>
    <property type="match status" value="1"/>
</dbReference>
<dbReference type="OrthoDB" id="10006572at2759"/>
<feature type="domain" description="TEA" evidence="8">
    <location>
        <begin position="1"/>
        <end position="50"/>
    </location>
</feature>
<dbReference type="EMBL" id="ML986587">
    <property type="protein sequence ID" value="KAF2268297.1"/>
    <property type="molecule type" value="Genomic_DNA"/>
</dbReference>
<dbReference type="Proteomes" id="UP000800093">
    <property type="component" value="Unassembled WGS sequence"/>
</dbReference>
<dbReference type="GO" id="GO:0000978">
    <property type="term" value="F:RNA polymerase II cis-regulatory region sequence-specific DNA binding"/>
    <property type="evidence" value="ECO:0007669"/>
    <property type="project" value="TreeGrafter"/>
</dbReference>
<proteinExistence type="inferred from homology"/>
<accession>A0A9P4KFP4</accession>
<evidence type="ECO:0000256" key="5">
    <source>
        <dbReference type="ARBA" id="ARBA00023242"/>
    </source>
</evidence>
<evidence type="ECO:0000259" key="8">
    <source>
        <dbReference type="PROSITE" id="PS51088"/>
    </source>
</evidence>
<dbReference type="AlphaFoldDB" id="A0A9P4KFP4"/>
<evidence type="ECO:0000256" key="2">
    <source>
        <dbReference type="ARBA" id="ARBA00008421"/>
    </source>
</evidence>
<feature type="compositionally biased region" description="Basic residues" evidence="7">
    <location>
        <begin position="75"/>
        <end position="84"/>
    </location>
</feature>
<dbReference type="PROSITE" id="PS51088">
    <property type="entry name" value="TEA_2"/>
    <property type="match status" value="1"/>
</dbReference>
<comment type="caution">
    <text evidence="9">The sequence shown here is derived from an EMBL/GenBank/DDBJ whole genome shotgun (WGS) entry which is preliminary data.</text>
</comment>
<reference evidence="10" key="1">
    <citation type="journal article" date="2020" name="Stud. Mycol.">
        <title>101 Dothideomycetes genomes: A test case for predicting lifestyles and emergence of pathogens.</title>
        <authorList>
            <person name="Haridas S."/>
            <person name="Albert R."/>
            <person name="Binder M."/>
            <person name="Bloem J."/>
            <person name="LaButti K."/>
            <person name="Salamov A."/>
            <person name="Andreopoulos B."/>
            <person name="Baker S."/>
            <person name="Barry K."/>
            <person name="Bills G."/>
            <person name="Bluhm B."/>
            <person name="Cannon C."/>
            <person name="Castanera R."/>
            <person name="Culley D."/>
            <person name="Daum C."/>
            <person name="Ezra D."/>
            <person name="Gonzalez J."/>
            <person name="Henrissat B."/>
            <person name="Kuo A."/>
            <person name="Liang C."/>
            <person name="Lipzen A."/>
            <person name="Lutzoni F."/>
            <person name="Magnuson J."/>
            <person name="Mondo S."/>
            <person name="Nolan M."/>
            <person name="Ohm R."/>
            <person name="Pangilinan J."/>
            <person name="Park H.-J."/>
            <person name="Ramirez L."/>
            <person name="Alfaro M."/>
            <person name="Sun H."/>
            <person name="Tritt A."/>
            <person name="Yoshinaga Y."/>
            <person name="Zwiers L.-H."/>
            <person name="Turgeon B."/>
            <person name="Goodwin S."/>
            <person name="Spatafora J."/>
            <person name="Crous P."/>
            <person name="Grigoriev I."/>
        </authorList>
    </citation>
    <scope>NUCLEOTIDE SEQUENCE [LARGE SCALE GENOMIC DNA]</scope>
    <source>
        <strain evidence="10">CBS 304.66</strain>
    </source>
</reference>
<keyword evidence="3" id="KW-0805">Transcription regulation</keyword>
<dbReference type="GO" id="GO:0005667">
    <property type="term" value="C:transcription regulator complex"/>
    <property type="evidence" value="ECO:0007669"/>
    <property type="project" value="TreeGrafter"/>
</dbReference>
<dbReference type="GO" id="GO:0005634">
    <property type="term" value="C:nucleus"/>
    <property type="evidence" value="ECO:0007669"/>
    <property type="project" value="UniProtKB-SubCell"/>
</dbReference>
<dbReference type="GO" id="GO:0000981">
    <property type="term" value="F:DNA-binding transcription factor activity, RNA polymerase II-specific"/>
    <property type="evidence" value="ECO:0007669"/>
    <property type="project" value="TreeGrafter"/>
</dbReference>
<evidence type="ECO:0000256" key="4">
    <source>
        <dbReference type="ARBA" id="ARBA00023163"/>
    </source>
</evidence>
<dbReference type="Gene3D" id="6.10.20.40">
    <property type="entry name" value="TEA/ATTS domain"/>
    <property type="match status" value="1"/>
</dbReference>
<dbReference type="PRINTS" id="PR00065">
    <property type="entry name" value="TEADOMAIN"/>
</dbReference>
<keyword evidence="10" id="KW-1185">Reference proteome</keyword>
<evidence type="ECO:0000313" key="9">
    <source>
        <dbReference type="EMBL" id="KAF2268297.1"/>
    </source>
</evidence>